<keyword evidence="2" id="KW-0812">Transmembrane</keyword>
<feature type="compositionally biased region" description="Polar residues" evidence="1">
    <location>
        <begin position="1050"/>
        <end position="1065"/>
    </location>
</feature>
<feature type="compositionally biased region" description="Basic and acidic residues" evidence="1">
    <location>
        <begin position="1036"/>
        <end position="1049"/>
    </location>
</feature>
<dbReference type="OrthoDB" id="207378at2759"/>
<keyword evidence="6" id="KW-1185">Reference proteome</keyword>
<keyword evidence="2" id="KW-0472">Membrane</keyword>
<evidence type="ECO:0000256" key="3">
    <source>
        <dbReference type="SAM" id="SignalP"/>
    </source>
</evidence>
<accession>A0A3P6TCY6</accession>
<feature type="chain" id="PRO_5018127194" description="Nose resistant-to-fluoxetine protein N-terminal domain-containing protein" evidence="3">
    <location>
        <begin position="27"/>
        <end position="1100"/>
    </location>
</feature>
<evidence type="ECO:0000313" key="5">
    <source>
        <dbReference type="EMBL" id="VDK86006.1"/>
    </source>
</evidence>
<name>A0A3P6TCY6_LITSI</name>
<sequence length="1100" mass="126217">MVGCSCRTALRTSCLILILVISGCQAVIVRISQYTIRNVHGNNEENRNDFLLLETLISNFFHTFMQPIEVTHMNQSFIRPMENEISTTTLINDSIINWNLSQTEITEELANFFKQPYFPTFIKANFKKSAKITNEMDECLRDFTKLIQSTTNALLTATYCRLTGQNQTHISQCLDEHLVLHEHFAQVLDAWGRPPAGLYSSGPFFWLGDYDQCQRISKTTAANQSVQYCRANIRVEAYGIEFNQIPIFYGMCLPVRCNEHSINGIFPVLSSFLERTFGISISNKSEVECFKRSDTFFSKLDIQQWTIIAFLAFLVLLVLCGTFIDAYRKRRNQKYFVNKESSGSCSHMTAPQVTNISSQMSSICTPCVQDGAYSFIYSDAPSQALTYKNISAVRRTLKKSSCITNIVLAFSILSTYCYLTRPRNRHLNSLHGLRVLSAFWVVIGHAHLFSLDYIGNVRQFWSLLKANENFSQLIFNSSLSVDSFLLLSATVLAYKVHLRLKQQKRRKRQQTVLSPCGLLALWLHRFTRLMPAYLITFLIIYFVFQQIGDGPMWSQQNGIFGARCSTDDIWRQLLFVSNFYPNECMPWMWYLALDTQCYIIAPIALILLHIAPTVAIILTVATIVLSVIYRATVIVLFRFPLTLISAIVENDSLTIELMEKMFRHLYAVPHARIGSFLIGIFLGWSLSTKSKQTHSTTQIDIARFASILMIAFSLFGASYANSFTAFSVFYASTFRVFWTFGLALFVWLCERGHMNMIYAFLAWKKWTFFSRLSYGFYLSHEPILLYFIWTRRSPIMPSSAYHFIVVAIEISLLSLLASFLIAFIIEIPPLIIERKLFKTIRTRIAPNQTCEENKQNDQLGVQLYRQHKHDEIIELAPMIPPMKRTERWIEENHDDLKVSSMQSIDGVDSRKRQYYTDTDTFDKKVKKNHGSIASGTISTCKSLSEKSGNEKQIFKSKLVRTPKSSAETMPKTNQRASDTENFVHQVGTTSPPIDKFVKQQQWETLIKQNYDKQVSPVENIGFSWIDEIKKRLDIERDTHSQPSHCKERSITQSKNANRQEQQHSNIHPHEEQISSCSTDTGETIIHVVSESLGDPAESYS</sequence>
<dbReference type="AlphaFoldDB" id="A0A3P6TCY6"/>
<feature type="transmembrane region" description="Helical" evidence="2">
    <location>
        <begin position="305"/>
        <end position="324"/>
    </location>
</feature>
<feature type="domain" description="Nose resistant-to-fluoxetine protein N-terminal" evidence="4">
    <location>
        <begin position="136"/>
        <end position="285"/>
    </location>
</feature>
<evidence type="ECO:0000313" key="6">
    <source>
        <dbReference type="Proteomes" id="UP000277928"/>
    </source>
</evidence>
<feature type="transmembrane region" description="Helical" evidence="2">
    <location>
        <begin position="668"/>
        <end position="687"/>
    </location>
</feature>
<feature type="transmembrane region" description="Helical" evidence="2">
    <location>
        <begin position="768"/>
        <end position="789"/>
    </location>
</feature>
<feature type="transmembrane region" description="Helical" evidence="2">
    <location>
        <begin position="433"/>
        <end position="454"/>
    </location>
</feature>
<feature type="region of interest" description="Disordered" evidence="1">
    <location>
        <begin position="1036"/>
        <end position="1080"/>
    </location>
</feature>
<keyword evidence="2" id="KW-1133">Transmembrane helix</keyword>
<evidence type="ECO:0000256" key="1">
    <source>
        <dbReference type="SAM" id="MobiDB-lite"/>
    </source>
</evidence>
<dbReference type="GO" id="GO:0016747">
    <property type="term" value="F:acyltransferase activity, transferring groups other than amino-acyl groups"/>
    <property type="evidence" value="ECO:0007669"/>
    <property type="project" value="InterPro"/>
</dbReference>
<feature type="transmembrane region" description="Helical" evidence="2">
    <location>
        <begin position="726"/>
        <end position="748"/>
    </location>
</feature>
<keyword evidence="3" id="KW-0732">Signal</keyword>
<dbReference type="Pfam" id="PF20146">
    <property type="entry name" value="NRF"/>
    <property type="match status" value="1"/>
</dbReference>
<gene>
    <name evidence="5" type="ORF">NLS_LOCUS7405</name>
</gene>
<feature type="region of interest" description="Disordered" evidence="1">
    <location>
        <begin position="958"/>
        <end position="978"/>
    </location>
</feature>
<feature type="transmembrane region" description="Helical" evidence="2">
    <location>
        <begin position="699"/>
        <end position="720"/>
    </location>
</feature>
<dbReference type="SMART" id="SM00703">
    <property type="entry name" value="NRF"/>
    <property type="match status" value="1"/>
</dbReference>
<dbReference type="PANTHER" id="PTHR11161">
    <property type="entry name" value="O-ACYLTRANSFERASE"/>
    <property type="match status" value="1"/>
</dbReference>
<dbReference type="InterPro" id="IPR006621">
    <property type="entry name" value="Nose-resist-to-fluoxetine_N"/>
</dbReference>
<dbReference type="Pfam" id="PF01757">
    <property type="entry name" value="Acyl_transf_3"/>
    <property type="match status" value="1"/>
</dbReference>
<dbReference type="PROSITE" id="PS51257">
    <property type="entry name" value="PROKAR_LIPOPROTEIN"/>
    <property type="match status" value="1"/>
</dbReference>
<feature type="transmembrane region" description="Helical" evidence="2">
    <location>
        <begin position="474"/>
        <end position="496"/>
    </location>
</feature>
<dbReference type="PANTHER" id="PTHR11161:SF68">
    <property type="entry name" value="NOSE RESISTANT-TO-FLUOXETINE PROTEIN N-TERMINAL DOMAIN-CONTAINING PROTEIN"/>
    <property type="match status" value="1"/>
</dbReference>
<evidence type="ECO:0000256" key="2">
    <source>
        <dbReference type="SAM" id="Phobius"/>
    </source>
</evidence>
<feature type="signal peptide" evidence="3">
    <location>
        <begin position="1"/>
        <end position="26"/>
    </location>
</feature>
<reference evidence="5 6" key="1">
    <citation type="submission" date="2018-08" db="EMBL/GenBank/DDBJ databases">
        <authorList>
            <person name="Laetsch R D."/>
            <person name="Stevens L."/>
            <person name="Kumar S."/>
            <person name="Blaxter L. M."/>
        </authorList>
    </citation>
    <scope>NUCLEOTIDE SEQUENCE [LARGE SCALE GENOMIC DNA]</scope>
</reference>
<dbReference type="EMBL" id="UYRX01000759">
    <property type="protein sequence ID" value="VDK86006.1"/>
    <property type="molecule type" value="Genomic_DNA"/>
</dbReference>
<feature type="transmembrane region" description="Helical" evidence="2">
    <location>
        <begin position="627"/>
        <end position="648"/>
    </location>
</feature>
<proteinExistence type="predicted"/>
<dbReference type="OMA" id="CRANIRV"/>
<dbReference type="InterPro" id="IPR002656">
    <property type="entry name" value="Acyl_transf_3_dom"/>
</dbReference>
<feature type="transmembrane region" description="Helical" evidence="2">
    <location>
        <begin position="598"/>
        <end position="620"/>
    </location>
</feature>
<feature type="compositionally biased region" description="Polar residues" evidence="1">
    <location>
        <begin position="962"/>
        <end position="978"/>
    </location>
</feature>
<protein>
    <recommendedName>
        <fullName evidence="4">Nose resistant-to-fluoxetine protein N-terminal domain-containing protein</fullName>
    </recommendedName>
</protein>
<feature type="transmembrane region" description="Helical" evidence="2">
    <location>
        <begin position="801"/>
        <end position="825"/>
    </location>
</feature>
<feature type="transmembrane region" description="Helical" evidence="2">
    <location>
        <begin position="517"/>
        <end position="544"/>
    </location>
</feature>
<organism evidence="5 6">
    <name type="scientific">Litomosoides sigmodontis</name>
    <name type="common">Filarial nematode worm</name>
    <dbReference type="NCBI Taxonomy" id="42156"/>
    <lineage>
        <taxon>Eukaryota</taxon>
        <taxon>Metazoa</taxon>
        <taxon>Ecdysozoa</taxon>
        <taxon>Nematoda</taxon>
        <taxon>Chromadorea</taxon>
        <taxon>Rhabditida</taxon>
        <taxon>Spirurina</taxon>
        <taxon>Spiruromorpha</taxon>
        <taxon>Filarioidea</taxon>
        <taxon>Onchocercidae</taxon>
        <taxon>Litomosoides</taxon>
    </lineage>
</organism>
<dbReference type="InterPro" id="IPR052728">
    <property type="entry name" value="O2_lipid_transport_reg"/>
</dbReference>
<evidence type="ECO:0000259" key="4">
    <source>
        <dbReference type="SMART" id="SM00703"/>
    </source>
</evidence>
<dbReference type="Proteomes" id="UP000277928">
    <property type="component" value="Unassembled WGS sequence"/>
</dbReference>